<comment type="caution">
    <text evidence="2">The sequence shown here is derived from an EMBL/GenBank/DDBJ whole genome shotgun (WGS) entry which is preliminary data.</text>
</comment>
<evidence type="ECO:0000256" key="1">
    <source>
        <dbReference type="SAM" id="SignalP"/>
    </source>
</evidence>
<organism evidence="2 3">
    <name type="scientific">Perilla frutescens var. hirtella</name>
    <name type="common">Perilla citriodora</name>
    <name type="synonym">Perilla setoyensis</name>
    <dbReference type="NCBI Taxonomy" id="608512"/>
    <lineage>
        <taxon>Eukaryota</taxon>
        <taxon>Viridiplantae</taxon>
        <taxon>Streptophyta</taxon>
        <taxon>Embryophyta</taxon>
        <taxon>Tracheophyta</taxon>
        <taxon>Spermatophyta</taxon>
        <taxon>Magnoliopsida</taxon>
        <taxon>eudicotyledons</taxon>
        <taxon>Gunneridae</taxon>
        <taxon>Pentapetalae</taxon>
        <taxon>asterids</taxon>
        <taxon>lamiids</taxon>
        <taxon>Lamiales</taxon>
        <taxon>Lamiaceae</taxon>
        <taxon>Nepetoideae</taxon>
        <taxon>Elsholtzieae</taxon>
        <taxon>Perilla</taxon>
    </lineage>
</organism>
<keyword evidence="3" id="KW-1185">Reference proteome</keyword>
<name>A0AAD4IXX1_PERFH</name>
<proteinExistence type="predicted"/>
<feature type="chain" id="PRO_5041898415" evidence="1">
    <location>
        <begin position="25"/>
        <end position="113"/>
    </location>
</feature>
<evidence type="ECO:0000313" key="3">
    <source>
        <dbReference type="Proteomes" id="UP001190926"/>
    </source>
</evidence>
<reference evidence="2 3" key="1">
    <citation type="journal article" date="2021" name="Nat. Commun.">
        <title>Incipient diploidization of the medicinal plant Perilla within 10,000 years.</title>
        <authorList>
            <person name="Zhang Y."/>
            <person name="Shen Q."/>
            <person name="Leng L."/>
            <person name="Zhang D."/>
            <person name="Chen S."/>
            <person name="Shi Y."/>
            <person name="Ning Z."/>
            <person name="Chen S."/>
        </authorList>
    </citation>
    <scope>NUCLEOTIDE SEQUENCE [LARGE SCALE GENOMIC DNA]</scope>
    <source>
        <strain evidence="3">cv. PC099</strain>
    </source>
</reference>
<dbReference type="PANTHER" id="PTHR33592:SF10">
    <property type="entry name" value="TRANSMEMBRANE PROTEIN"/>
    <property type="match status" value="1"/>
</dbReference>
<dbReference type="AlphaFoldDB" id="A0AAD4IXX1"/>
<sequence>MMSKKAILVTIMLAVFLTIKPYEATRVLDEEEKQWLKRGQDLLLPSLQWRPVRPPSPSSCSWVGTPGGAPCTASIGQRNFAGRAVASPPPPPPLASDAYLKQMFEFGMAAGRK</sequence>
<accession>A0AAD4IXX1</accession>
<dbReference type="EMBL" id="SDAM02001008">
    <property type="protein sequence ID" value="KAH6823215.1"/>
    <property type="molecule type" value="Genomic_DNA"/>
</dbReference>
<feature type="signal peptide" evidence="1">
    <location>
        <begin position="1"/>
        <end position="24"/>
    </location>
</feature>
<protein>
    <submittedName>
        <fullName evidence="2">Uncharacterized protein</fullName>
    </submittedName>
</protein>
<dbReference type="PANTHER" id="PTHR33592">
    <property type="entry name" value="TRANSMEMBRANE PROTEIN"/>
    <property type="match status" value="1"/>
</dbReference>
<keyword evidence="1" id="KW-0732">Signal</keyword>
<gene>
    <name evidence="2" type="ORF">C2S53_016638</name>
</gene>
<evidence type="ECO:0000313" key="2">
    <source>
        <dbReference type="EMBL" id="KAH6823215.1"/>
    </source>
</evidence>
<dbReference type="Proteomes" id="UP001190926">
    <property type="component" value="Unassembled WGS sequence"/>
</dbReference>